<accession>A0AAD9P8S2</accession>
<dbReference type="InterPro" id="IPR038926">
    <property type="entry name" value="CEP55"/>
</dbReference>
<gene>
    <name evidence="3" type="ORF">NP493_79g04007</name>
</gene>
<sequence length="547" mass="63137">MSVVTPARSTSYVGNSLSPPLSDFNSTGSDDGYHEKFVNLKLLVKEQQKQIESKHVQCEALKTIKESLAEERRENSELIENNKKLQCMVALLHDRLVENGLSTRTEFDAIDALVPPSRQLLDHLTEENKKLQKKLEYLKVDPAKMEQLYKEKLAYEQELQKKNQTIEKLTAENQQLLNQSTDDKDAKIVELQGEVDKLRQSQGTQDVICQSLSEETITLKERLRKTAEVCQHLVRQLEQMSVEKQETDNLGFSLDRMTMSTSDENLVAENERLQLECINKDEEIVKLTEMNTRWQVYNDERNSQMALQQRELEETKRMMELLRQQLNGKDQVQKELQQRAAVAEEARQQRRGENRQLRNTMEHLERQQRHQNDTVSSLRQQVQALADANISQAAPCSHDTQIVHMEAQLKVYQEDFESERRDRELAQTKISELENELSLVKRQLDQFQGEYMQRLQHQRQTALANYGNAFREGSQPAGCHHPVVARGVYQCDAVGDVEEDGEDEIDGPSPTTNPPPAEETIQCPSCKKEFPRSRHDALLEHIDECCD</sequence>
<evidence type="ECO:0000313" key="3">
    <source>
        <dbReference type="EMBL" id="KAK2190293.1"/>
    </source>
</evidence>
<dbReference type="Proteomes" id="UP001209878">
    <property type="component" value="Unassembled WGS sequence"/>
</dbReference>
<dbReference type="GO" id="GO:0000281">
    <property type="term" value="P:mitotic cytokinesis"/>
    <property type="evidence" value="ECO:0007669"/>
    <property type="project" value="InterPro"/>
</dbReference>
<comment type="caution">
    <text evidence="3">The sequence shown here is derived from an EMBL/GenBank/DDBJ whole genome shotgun (WGS) entry which is preliminary data.</text>
</comment>
<dbReference type="PANTHER" id="PTHR31838">
    <property type="entry name" value="CENTROSOMAL PROTEIN OF 55 KDA"/>
    <property type="match status" value="1"/>
</dbReference>
<name>A0AAD9P8S2_RIDPI</name>
<feature type="region of interest" description="Disordered" evidence="2">
    <location>
        <begin position="498"/>
        <end position="526"/>
    </location>
</feature>
<dbReference type="EMBL" id="JAODUO010000084">
    <property type="protein sequence ID" value="KAK2190293.1"/>
    <property type="molecule type" value="Genomic_DNA"/>
</dbReference>
<feature type="region of interest" description="Disordered" evidence="2">
    <location>
        <begin position="1"/>
        <end position="28"/>
    </location>
</feature>
<feature type="coiled-coil region" evidence="1">
    <location>
        <begin position="61"/>
        <end position="88"/>
    </location>
</feature>
<organism evidence="3 4">
    <name type="scientific">Ridgeia piscesae</name>
    <name type="common">Tubeworm</name>
    <dbReference type="NCBI Taxonomy" id="27915"/>
    <lineage>
        <taxon>Eukaryota</taxon>
        <taxon>Metazoa</taxon>
        <taxon>Spiralia</taxon>
        <taxon>Lophotrochozoa</taxon>
        <taxon>Annelida</taxon>
        <taxon>Polychaeta</taxon>
        <taxon>Sedentaria</taxon>
        <taxon>Canalipalpata</taxon>
        <taxon>Sabellida</taxon>
        <taxon>Siboglinidae</taxon>
        <taxon>Ridgeia</taxon>
    </lineage>
</organism>
<proteinExistence type="predicted"/>
<dbReference type="PANTHER" id="PTHR31838:SF1">
    <property type="entry name" value="CENTROSOMAL PROTEIN OF 55 KDA"/>
    <property type="match status" value="1"/>
</dbReference>
<dbReference type="AlphaFoldDB" id="A0AAD9P8S2"/>
<keyword evidence="1" id="KW-0175">Coiled coil</keyword>
<evidence type="ECO:0000256" key="1">
    <source>
        <dbReference type="SAM" id="Coils"/>
    </source>
</evidence>
<evidence type="ECO:0000256" key="2">
    <source>
        <dbReference type="SAM" id="MobiDB-lite"/>
    </source>
</evidence>
<keyword evidence="4" id="KW-1185">Reference proteome</keyword>
<feature type="compositionally biased region" description="Polar residues" evidence="2">
    <location>
        <begin position="7"/>
        <end position="28"/>
    </location>
</feature>
<feature type="coiled-coil region" evidence="1">
    <location>
        <begin position="270"/>
        <end position="450"/>
    </location>
</feature>
<evidence type="ECO:0000313" key="4">
    <source>
        <dbReference type="Proteomes" id="UP001209878"/>
    </source>
</evidence>
<reference evidence="3" key="1">
    <citation type="journal article" date="2023" name="Mol. Biol. Evol.">
        <title>Third-Generation Sequencing Reveals the Adaptive Role of the Epigenome in Three Deep-Sea Polychaetes.</title>
        <authorList>
            <person name="Perez M."/>
            <person name="Aroh O."/>
            <person name="Sun Y."/>
            <person name="Lan Y."/>
            <person name="Juniper S.K."/>
            <person name="Young C.R."/>
            <person name="Angers B."/>
            <person name="Qian P.Y."/>
        </authorList>
    </citation>
    <scope>NUCLEOTIDE SEQUENCE</scope>
    <source>
        <strain evidence="3">R07B-5</strain>
    </source>
</reference>
<dbReference type="Gene3D" id="1.20.5.990">
    <property type="entry name" value="Nemo cc2-lz domain - 1d5 darpin complex"/>
    <property type="match status" value="1"/>
</dbReference>
<feature type="coiled-coil region" evidence="1">
    <location>
        <begin position="121"/>
        <end position="186"/>
    </location>
</feature>
<dbReference type="GO" id="GO:0051896">
    <property type="term" value="P:regulation of phosphatidylinositol 3-kinase/protein kinase B signal transduction"/>
    <property type="evidence" value="ECO:0007669"/>
    <property type="project" value="InterPro"/>
</dbReference>
<protein>
    <submittedName>
        <fullName evidence="3">Uncharacterized protein</fullName>
    </submittedName>
</protein>